<protein>
    <submittedName>
        <fullName evidence="2">Uncharacterized protein</fullName>
    </submittedName>
</protein>
<gene>
    <name evidence="2" type="ORF">GOCE00092_LOCUS8531</name>
</gene>
<dbReference type="EMBL" id="HBGK01017026">
    <property type="protein sequence ID" value="CAD9279621.1"/>
    <property type="molecule type" value="Transcribed_RNA"/>
</dbReference>
<feature type="compositionally biased region" description="Pro residues" evidence="1">
    <location>
        <begin position="155"/>
        <end position="164"/>
    </location>
</feature>
<reference evidence="2" key="1">
    <citation type="submission" date="2021-01" db="EMBL/GenBank/DDBJ databases">
        <authorList>
            <person name="Corre E."/>
            <person name="Pelletier E."/>
            <person name="Niang G."/>
            <person name="Scheremetjew M."/>
            <person name="Finn R."/>
            <person name="Kale V."/>
            <person name="Holt S."/>
            <person name="Cochrane G."/>
            <person name="Meng A."/>
            <person name="Brown T."/>
            <person name="Cohen L."/>
        </authorList>
    </citation>
    <scope>NUCLEOTIDE SEQUENCE</scope>
    <source>
        <strain evidence="2">CCMP 410</strain>
    </source>
</reference>
<dbReference type="AlphaFoldDB" id="A0A7S1Y4J9"/>
<evidence type="ECO:0000313" key="2">
    <source>
        <dbReference type="EMBL" id="CAD9279621.1"/>
    </source>
</evidence>
<organism evidence="2">
    <name type="scientific">Grammatophora oceanica</name>
    <dbReference type="NCBI Taxonomy" id="210454"/>
    <lineage>
        <taxon>Eukaryota</taxon>
        <taxon>Sar</taxon>
        <taxon>Stramenopiles</taxon>
        <taxon>Ochrophyta</taxon>
        <taxon>Bacillariophyta</taxon>
        <taxon>Fragilariophyceae</taxon>
        <taxon>Fragilariophycidae</taxon>
        <taxon>Rhabdonematales</taxon>
        <taxon>Grammatophoraceae</taxon>
        <taxon>Grammatophora</taxon>
    </lineage>
</organism>
<proteinExistence type="predicted"/>
<name>A0A7S1Y4J9_9STRA</name>
<sequence length="433" mass="46779">MASSIRDKLGIVYLKGDKYDEMTDSVHARVLDAFSAKRRPYNDLLKRNHNQKLGQRRMEKGESLGRGYTTRHTKSTPHSRYHIQDFEPQDTNDRVAVSLEMGDSAALRSALEASSLNPQQKATIRSLPSNTKFRVCYETKPGATVADLSGSEGPPTAPPSPPDSPGDGDAASFTFHKVDDDRFEDDMSSLGGPGTSEASLTITSPMPSGTGDDSSASDNLVDVQVDGPYVVRESEEPLIGRQIGGSTGPNSGPKKVAAEEEGATNVRQNTSAMNATDNVEPVVEEVLGDARQSGEKVTELNENTDTEVDLEDAREGAFDLSEMPSACPQCKGSLHTMAQEENPNFYKEKYYKTKAFDVPTRCCLLGCTSPPYKDHKGRGFLVHVCDTAAKRNGACVFSICKSCKLGLKPAAAASSTVDGAVRSSARKRKRTQK</sequence>
<accession>A0A7S1Y4J9</accession>
<feature type="region of interest" description="Disordered" evidence="1">
    <location>
        <begin position="144"/>
        <end position="217"/>
    </location>
</feature>
<feature type="compositionally biased region" description="Polar residues" evidence="1">
    <location>
        <begin position="196"/>
        <end position="217"/>
    </location>
</feature>
<evidence type="ECO:0000256" key="1">
    <source>
        <dbReference type="SAM" id="MobiDB-lite"/>
    </source>
</evidence>